<dbReference type="GO" id="GO:0009306">
    <property type="term" value="P:protein secretion"/>
    <property type="evidence" value="ECO:0007669"/>
    <property type="project" value="InterPro"/>
</dbReference>
<dbReference type="Proteomes" id="UP001145050">
    <property type="component" value="Unassembled WGS sequence"/>
</dbReference>
<dbReference type="PANTHER" id="PTHR30531:SF12">
    <property type="entry name" value="FLAGELLAR BIOSYNTHETIC PROTEIN FLHB"/>
    <property type="match status" value="1"/>
</dbReference>
<dbReference type="GO" id="GO:0005886">
    <property type="term" value="C:plasma membrane"/>
    <property type="evidence" value="ECO:0007669"/>
    <property type="project" value="TreeGrafter"/>
</dbReference>
<dbReference type="SUPFAM" id="SSF160544">
    <property type="entry name" value="EscU C-terminal domain-like"/>
    <property type="match status" value="1"/>
</dbReference>
<sequence>MTTHKNNQKQAVALRYDQMKDTAPKVTASGRGYTAETMIQKAKDNNIPIQEDHSFVELLGELSINETIPEELYQATAEVFAYIFQIDRHLKQ</sequence>
<dbReference type="RefSeq" id="WP_272435326.1">
    <property type="nucleotide sequence ID" value="NZ_JAMQKB010000002.1"/>
</dbReference>
<dbReference type="InterPro" id="IPR006135">
    <property type="entry name" value="T3SS_substrate_exporter"/>
</dbReference>
<dbReference type="EMBL" id="JAMQKB010000002">
    <property type="protein sequence ID" value="MDC3423593.1"/>
    <property type="molecule type" value="Genomic_DNA"/>
</dbReference>
<protein>
    <submittedName>
        <fullName evidence="1">EscU/YscU/HrcU family type III secretion system export apparatus switch protein</fullName>
    </submittedName>
</protein>
<accession>A0A9X4AMK7</accession>
<reference evidence="1" key="1">
    <citation type="submission" date="2022-06" db="EMBL/GenBank/DDBJ databases">
        <title>Aquibacillus sp. a new bacterium isolated from soil saline samples.</title>
        <authorList>
            <person name="Galisteo C."/>
            <person name="De La Haba R."/>
            <person name="Sanchez-Porro C."/>
            <person name="Ventosa A."/>
        </authorList>
    </citation>
    <scope>NUCLEOTIDE SEQUENCE</scope>
    <source>
        <strain evidence="1">3ASR75-11</strain>
    </source>
</reference>
<name>A0A9X4AMK7_9BACI</name>
<dbReference type="AlphaFoldDB" id="A0A9X4AMK7"/>
<evidence type="ECO:0000313" key="1">
    <source>
        <dbReference type="EMBL" id="MDC3423593.1"/>
    </source>
</evidence>
<proteinExistence type="predicted"/>
<dbReference type="InterPro" id="IPR029025">
    <property type="entry name" value="T3SS_substrate_exporter_C"/>
</dbReference>
<dbReference type="Pfam" id="PF01312">
    <property type="entry name" value="Bac_export_2"/>
    <property type="match status" value="1"/>
</dbReference>
<organism evidence="1 2">
    <name type="scientific">Terrihalobacillus insolitus</name>
    <dbReference type="NCBI Taxonomy" id="2950438"/>
    <lineage>
        <taxon>Bacteria</taxon>
        <taxon>Bacillati</taxon>
        <taxon>Bacillota</taxon>
        <taxon>Bacilli</taxon>
        <taxon>Bacillales</taxon>
        <taxon>Bacillaceae</taxon>
        <taxon>Terrihalobacillus</taxon>
    </lineage>
</organism>
<dbReference type="PANTHER" id="PTHR30531">
    <property type="entry name" value="FLAGELLAR BIOSYNTHETIC PROTEIN FLHB"/>
    <property type="match status" value="1"/>
</dbReference>
<dbReference type="Gene3D" id="3.40.1690.10">
    <property type="entry name" value="secretion proteins EscU"/>
    <property type="match status" value="1"/>
</dbReference>
<keyword evidence="2" id="KW-1185">Reference proteome</keyword>
<comment type="caution">
    <text evidence="1">The sequence shown here is derived from an EMBL/GenBank/DDBJ whole genome shotgun (WGS) entry which is preliminary data.</text>
</comment>
<evidence type="ECO:0000313" key="2">
    <source>
        <dbReference type="Proteomes" id="UP001145050"/>
    </source>
</evidence>
<gene>
    <name evidence="1" type="ORF">NC797_03600</name>
</gene>